<organism evidence="2 3">
    <name type="scientific">Nocardioides phosphati</name>
    <dbReference type="NCBI Taxonomy" id="1867775"/>
    <lineage>
        <taxon>Bacteria</taxon>
        <taxon>Bacillati</taxon>
        <taxon>Actinomycetota</taxon>
        <taxon>Actinomycetes</taxon>
        <taxon>Propionibacteriales</taxon>
        <taxon>Nocardioidaceae</taxon>
        <taxon>Nocardioides</taxon>
    </lineage>
</organism>
<sequence length="137" mass="14474">MSDIQSNEYEQESSFGEQAEQTSDQGGYGEQGLADDSPAQTPGEFGHDPQTHETSYGQQSEQSGQSGQSGQESFGEQQSAGEAQYGQQQAGGESSFGEEQQAGYGEEAPEIQAGEQGSTYDQGQEAGVPQQADGQQY</sequence>
<feature type="compositionally biased region" description="Polar residues" evidence="1">
    <location>
        <begin position="1"/>
        <end position="25"/>
    </location>
</feature>
<dbReference type="RefSeq" id="WP_188781807.1">
    <property type="nucleotide sequence ID" value="NZ_BMNI01000001.1"/>
</dbReference>
<evidence type="ECO:0000256" key="1">
    <source>
        <dbReference type="SAM" id="MobiDB-lite"/>
    </source>
</evidence>
<comment type="caution">
    <text evidence="2">The sequence shown here is derived from an EMBL/GenBank/DDBJ whole genome shotgun (WGS) entry which is preliminary data.</text>
</comment>
<dbReference type="EMBL" id="BMNI01000001">
    <property type="protein sequence ID" value="GGO84044.1"/>
    <property type="molecule type" value="Genomic_DNA"/>
</dbReference>
<evidence type="ECO:0000313" key="2">
    <source>
        <dbReference type="EMBL" id="GGO84044.1"/>
    </source>
</evidence>
<dbReference type="Proteomes" id="UP000655410">
    <property type="component" value="Unassembled WGS sequence"/>
</dbReference>
<protein>
    <submittedName>
        <fullName evidence="2">Uncharacterized protein</fullName>
    </submittedName>
</protein>
<proteinExistence type="predicted"/>
<evidence type="ECO:0000313" key="3">
    <source>
        <dbReference type="Proteomes" id="UP000655410"/>
    </source>
</evidence>
<keyword evidence="3" id="KW-1185">Reference proteome</keyword>
<name>A0ABQ2N5W8_9ACTN</name>
<reference evidence="3" key="1">
    <citation type="journal article" date="2019" name="Int. J. Syst. Evol. Microbiol.">
        <title>The Global Catalogue of Microorganisms (GCM) 10K type strain sequencing project: providing services to taxonomists for standard genome sequencing and annotation.</title>
        <authorList>
            <consortium name="The Broad Institute Genomics Platform"/>
            <consortium name="The Broad Institute Genome Sequencing Center for Infectious Disease"/>
            <person name="Wu L."/>
            <person name="Ma J."/>
        </authorList>
    </citation>
    <scope>NUCLEOTIDE SEQUENCE [LARGE SCALE GENOMIC DNA]</scope>
    <source>
        <strain evidence="3">CGMCC 4.7371</strain>
    </source>
</reference>
<accession>A0ABQ2N5W8</accession>
<feature type="compositionally biased region" description="Low complexity" evidence="1">
    <location>
        <begin position="57"/>
        <end position="106"/>
    </location>
</feature>
<gene>
    <name evidence="2" type="ORF">GCM10011584_00670</name>
</gene>
<feature type="region of interest" description="Disordered" evidence="1">
    <location>
        <begin position="1"/>
        <end position="137"/>
    </location>
</feature>